<feature type="compositionally biased region" description="Pro residues" evidence="4">
    <location>
        <begin position="299"/>
        <end position="313"/>
    </location>
</feature>
<evidence type="ECO:0000256" key="4">
    <source>
        <dbReference type="SAM" id="MobiDB-lite"/>
    </source>
</evidence>
<feature type="compositionally biased region" description="Basic and acidic residues" evidence="4">
    <location>
        <begin position="83"/>
        <end position="105"/>
    </location>
</feature>
<dbReference type="GO" id="GO:1990837">
    <property type="term" value="F:sequence-specific double-stranded DNA binding"/>
    <property type="evidence" value="ECO:0007669"/>
    <property type="project" value="TreeGrafter"/>
</dbReference>
<keyword evidence="3" id="KW-0371">Homeobox</keyword>
<dbReference type="InterPro" id="IPR009057">
    <property type="entry name" value="Homeodomain-like_sf"/>
</dbReference>
<dbReference type="AlphaFoldDB" id="A0A9C6X052"/>
<organism evidence="6 7">
    <name type="scientific">Frankliniella occidentalis</name>
    <name type="common">Western flower thrips</name>
    <name type="synonym">Euthrips occidentalis</name>
    <dbReference type="NCBI Taxonomy" id="133901"/>
    <lineage>
        <taxon>Eukaryota</taxon>
        <taxon>Metazoa</taxon>
        <taxon>Ecdysozoa</taxon>
        <taxon>Arthropoda</taxon>
        <taxon>Hexapoda</taxon>
        <taxon>Insecta</taxon>
        <taxon>Pterygota</taxon>
        <taxon>Neoptera</taxon>
        <taxon>Paraneoptera</taxon>
        <taxon>Thysanoptera</taxon>
        <taxon>Terebrantia</taxon>
        <taxon>Thripoidea</taxon>
        <taxon>Thripidae</taxon>
        <taxon>Frankliniella</taxon>
    </lineage>
</organism>
<feature type="region of interest" description="Disordered" evidence="4">
    <location>
        <begin position="250"/>
        <end position="319"/>
    </location>
</feature>
<dbReference type="GO" id="GO:0005634">
    <property type="term" value="C:nucleus"/>
    <property type="evidence" value="ECO:0007669"/>
    <property type="project" value="UniProtKB-SubCell"/>
</dbReference>
<evidence type="ECO:0000256" key="1">
    <source>
        <dbReference type="ARBA" id="ARBA00004123"/>
    </source>
</evidence>
<dbReference type="PANTHER" id="PTHR46799:SF2">
    <property type="entry name" value="HOMEOBOX DOMAIN-CONTAINING PROTEIN"/>
    <property type="match status" value="1"/>
</dbReference>
<keyword evidence="6" id="KW-1185">Reference proteome</keyword>
<dbReference type="PANTHER" id="PTHR46799">
    <property type="entry name" value="HOMEOBOX PROTEIN UNC-4 HOMOLOG"/>
    <property type="match status" value="1"/>
</dbReference>
<feature type="DNA-binding region" description="Homeobox" evidence="3">
    <location>
        <begin position="44"/>
        <end position="57"/>
    </location>
</feature>
<evidence type="ECO:0000313" key="6">
    <source>
        <dbReference type="Proteomes" id="UP000504606"/>
    </source>
</evidence>
<feature type="compositionally biased region" description="Pro residues" evidence="4">
    <location>
        <begin position="262"/>
        <end position="278"/>
    </location>
</feature>
<evidence type="ECO:0000259" key="5">
    <source>
        <dbReference type="PROSITE" id="PS50071"/>
    </source>
</evidence>
<dbReference type="Proteomes" id="UP000504606">
    <property type="component" value="Unplaced"/>
</dbReference>
<dbReference type="PROSITE" id="PS50071">
    <property type="entry name" value="HOMEOBOX_2"/>
    <property type="match status" value="1"/>
</dbReference>
<dbReference type="KEGG" id="foc:113205618"/>
<name>A0A9C6X052_FRAOC</name>
<accession>A0A9C6X052</accession>
<dbReference type="SUPFAM" id="SSF46689">
    <property type="entry name" value="Homeodomain-like"/>
    <property type="match status" value="1"/>
</dbReference>
<feature type="region of interest" description="Disordered" evidence="4">
    <location>
        <begin position="127"/>
        <end position="175"/>
    </location>
</feature>
<sequence length="359" mass="39535">MFKDDEAAAAHCRFLKCYCKTIPFDSFLFSVKNLSTAHSSFLQVWFQNRRAKWRKKEHTKKGPGRPAHNAHPQTCSGQPIPEEELRRKEQDRREKKIKKSLERQQRKLAAKGITVDLETLRTEWEAQQKAKSNKNNGGHGGGGGGGSNNNPLSHSGAGGGEQRGAAHPTWHIPPPQLHCDWSSGCSEISSRLGDHREIDVVGDEADDREELVDEEAVDDRHHQHRNRLLGLTDDDYHRRTEVPEAINYVKRGCSPSPERRPCPSPGASPCASPCPSPGPAASRGPASPARQLDRRRALPPLPPLAPLAPPLPPLAAVKTERPPAAPVTLLPPAAIKARRLNPFSIESLLSRRSPSPRPV</sequence>
<feature type="compositionally biased region" description="Gly residues" evidence="4">
    <location>
        <begin position="137"/>
        <end position="147"/>
    </location>
</feature>
<evidence type="ECO:0000256" key="2">
    <source>
        <dbReference type="ARBA" id="ARBA00038351"/>
    </source>
</evidence>
<evidence type="ECO:0000313" key="7">
    <source>
        <dbReference type="RefSeq" id="XP_052126065.1"/>
    </source>
</evidence>
<dbReference type="RefSeq" id="XP_052126065.1">
    <property type="nucleotide sequence ID" value="XM_052270105.1"/>
</dbReference>
<comment type="subcellular location">
    <subcellularLocation>
        <location evidence="1 3">Nucleus</location>
    </subcellularLocation>
</comment>
<keyword evidence="3" id="KW-0539">Nucleus</keyword>
<dbReference type="InterPro" id="IPR001356">
    <property type="entry name" value="HD"/>
</dbReference>
<dbReference type="GeneID" id="113205618"/>
<reference evidence="7" key="1">
    <citation type="submission" date="2025-08" db="UniProtKB">
        <authorList>
            <consortium name="RefSeq"/>
        </authorList>
    </citation>
    <scope>IDENTIFICATION</scope>
    <source>
        <tissue evidence="7">Whole organism</tissue>
    </source>
</reference>
<feature type="compositionally biased region" description="Basic residues" evidence="4">
    <location>
        <begin position="53"/>
        <end position="63"/>
    </location>
</feature>
<feature type="domain" description="Homeobox" evidence="5">
    <location>
        <begin position="42"/>
        <end position="56"/>
    </location>
</feature>
<comment type="similarity">
    <text evidence="2">Belongs to the paired homeobox family. Unc-4 subfamily.</text>
</comment>
<feature type="region of interest" description="Disordered" evidence="4">
    <location>
        <begin position="53"/>
        <end position="106"/>
    </location>
</feature>
<dbReference type="CDD" id="cd00086">
    <property type="entry name" value="homeodomain"/>
    <property type="match status" value="1"/>
</dbReference>
<evidence type="ECO:0000256" key="3">
    <source>
        <dbReference type="PROSITE-ProRule" id="PRU00108"/>
    </source>
</evidence>
<dbReference type="OrthoDB" id="6159439at2759"/>
<feature type="compositionally biased region" description="Low complexity" evidence="4">
    <location>
        <begin position="279"/>
        <end position="289"/>
    </location>
</feature>
<protein>
    <submittedName>
        <fullName evidence="7">Uncharacterized protein LOC113205618</fullName>
    </submittedName>
</protein>
<dbReference type="GO" id="GO:0010468">
    <property type="term" value="P:regulation of gene expression"/>
    <property type="evidence" value="ECO:0007669"/>
    <property type="project" value="TreeGrafter"/>
</dbReference>
<proteinExistence type="inferred from homology"/>
<keyword evidence="3" id="KW-0238">DNA-binding</keyword>
<gene>
    <name evidence="7" type="primary">LOC113205618</name>
</gene>
<dbReference type="Gene3D" id="1.10.10.60">
    <property type="entry name" value="Homeodomain-like"/>
    <property type="match status" value="1"/>
</dbReference>